<dbReference type="Proteomes" id="UP000628463">
    <property type="component" value="Unassembled WGS sequence"/>
</dbReference>
<name>A0ABR7G0V2_9FIRM</name>
<feature type="domain" description="Nucleoside phosphorylase" evidence="6">
    <location>
        <begin position="16"/>
        <end position="217"/>
    </location>
</feature>
<comment type="function">
    <text evidence="5">Catalyzes the reversible phosphorolytic breakdown of the N-glycosidic bond in the beta-(deoxy)ribonucleoside molecules, with the formation of the corresponding free purine bases and pentose-1-phosphate.</text>
</comment>
<evidence type="ECO:0000313" key="7">
    <source>
        <dbReference type="EMBL" id="MBC5681071.1"/>
    </source>
</evidence>
<feature type="binding site" description="in other chain" evidence="5">
    <location>
        <begin position="204"/>
        <end position="205"/>
    </location>
    <ligand>
        <name>a purine D-ribonucleoside</name>
        <dbReference type="ChEBI" id="CHEBI:142355"/>
        <note>ligand shared between dimeric partners</note>
    </ligand>
</feature>
<dbReference type="RefSeq" id="WP_186836941.1">
    <property type="nucleotide sequence ID" value="NZ_JACOPD010000005.1"/>
</dbReference>
<feature type="binding site" description="in other chain" evidence="5">
    <location>
        <begin position="88"/>
        <end position="91"/>
    </location>
    <ligand>
        <name>phosphate</name>
        <dbReference type="ChEBI" id="CHEBI:43474"/>
        <note>ligand shared between dimeric partners</note>
    </ligand>
</feature>
<dbReference type="InterPro" id="IPR018016">
    <property type="entry name" value="Nucleoside_phosphorylase_CS"/>
</dbReference>
<dbReference type="Gene3D" id="3.40.50.1580">
    <property type="entry name" value="Nucleoside phosphorylase domain"/>
    <property type="match status" value="1"/>
</dbReference>
<accession>A0ABR7G0V2</accession>
<comment type="catalytic activity">
    <reaction evidence="5">
        <text>a purine 2'-deoxy-D-ribonucleoside + phosphate = a purine nucleobase + 2-deoxy-alpha-D-ribose 1-phosphate</text>
        <dbReference type="Rhea" id="RHEA:36431"/>
        <dbReference type="ChEBI" id="CHEBI:26386"/>
        <dbReference type="ChEBI" id="CHEBI:43474"/>
        <dbReference type="ChEBI" id="CHEBI:57259"/>
        <dbReference type="ChEBI" id="CHEBI:142361"/>
        <dbReference type="EC" id="2.4.2.1"/>
    </reaction>
</comment>
<evidence type="ECO:0000313" key="8">
    <source>
        <dbReference type="Proteomes" id="UP000628463"/>
    </source>
</evidence>
<evidence type="ECO:0000256" key="5">
    <source>
        <dbReference type="HAMAP-Rule" id="MF_01627"/>
    </source>
</evidence>
<keyword evidence="2 5" id="KW-0328">Glycosyltransferase</keyword>
<sequence length="237" mass="26035">MATPHNNARMGDIAKTVLMPGDPLRVEYIAKNYMEDAVCFNKVRGMLGYTGTYKGRKISVMGSGMGMPSMGIYSYELYKMYDVDNIIRVGSAGAFKDDINLKDIVIAQAACTDSNYMSQFKLPGTFAPVGDYNLISTAAGKAEELGLNVRVGNILSTDSFYTYDPLDNDAWKRMGVLCVDMEAAALYANAAALSKKALCMLTISDHLYKSEKLDAGERQEGFNDMIKLALEVAWTQK</sequence>
<reference evidence="7 8" key="1">
    <citation type="submission" date="2020-08" db="EMBL/GenBank/DDBJ databases">
        <title>Genome public.</title>
        <authorList>
            <person name="Liu C."/>
            <person name="Sun Q."/>
        </authorList>
    </citation>
    <scope>NUCLEOTIDE SEQUENCE [LARGE SCALE GENOMIC DNA]</scope>
    <source>
        <strain evidence="7 8">NSJ-43</strain>
    </source>
</reference>
<evidence type="ECO:0000259" key="6">
    <source>
        <dbReference type="Pfam" id="PF01048"/>
    </source>
</evidence>
<keyword evidence="3 5" id="KW-0808">Transferase</keyword>
<evidence type="ECO:0000256" key="3">
    <source>
        <dbReference type="ARBA" id="ARBA00022679"/>
    </source>
</evidence>
<feature type="site" description="Important for catalytic activity" evidence="5">
    <location>
        <position position="218"/>
    </location>
</feature>
<dbReference type="HAMAP" id="MF_01627">
    <property type="entry name" value="Pur_nucleosid_phosp"/>
    <property type="match status" value="1"/>
</dbReference>
<evidence type="ECO:0000256" key="2">
    <source>
        <dbReference type="ARBA" id="ARBA00022676"/>
    </source>
</evidence>
<protein>
    <recommendedName>
        <fullName evidence="5">Purine nucleoside phosphorylase DeoD-type</fullName>
        <shortName evidence="5">PNP</shortName>
        <ecNumber evidence="5">2.4.2.1</ecNumber>
    </recommendedName>
</protein>
<keyword evidence="8" id="KW-1185">Reference proteome</keyword>
<comment type="catalytic activity">
    <reaction evidence="5">
        <text>a purine D-ribonucleoside + phosphate = a purine nucleobase + alpha-D-ribose 1-phosphate</text>
        <dbReference type="Rhea" id="RHEA:19805"/>
        <dbReference type="ChEBI" id="CHEBI:26386"/>
        <dbReference type="ChEBI" id="CHEBI:43474"/>
        <dbReference type="ChEBI" id="CHEBI:57720"/>
        <dbReference type="ChEBI" id="CHEBI:142355"/>
        <dbReference type="EC" id="2.4.2.1"/>
    </reaction>
</comment>
<comment type="similarity">
    <text evidence="1 5">Belongs to the PNP/UDP phosphorylase family.</text>
</comment>
<dbReference type="SUPFAM" id="SSF53167">
    <property type="entry name" value="Purine and uridine phosphorylases"/>
    <property type="match status" value="1"/>
</dbReference>
<feature type="active site" description="Proton donor" evidence="5">
    <location>
        <position position="205"/>
    </location>
</feature>
<dbReference type="InterPro" id="IPR035994">
    <property type="entry name" value="Nucleoside_phosphorylase_sf"/>
</dbReference>
<evidence type="ECO:0000256" key="4">
    <source>
        <dbReference type="ARBA" id="ARBA00048447"/>
    </source>
</evidence>
<dbReference type="PROSITE" id="PS01232">
    <property type="entry name" value="PNP_UDP_1"/>
    <property type="match status" value="1"/>
</dbReference>
<comment type="caution">
    <text evidence="7">The sequence shown here is derived from an EMBL/GenBank/DDBJ whole genome shotgun (WGS) entry which is preliminary data.</text>
</comment>
<dbReference type="PANTHER" id="PTHR43691">
    <property type="entry name" value="URIDINE PHOSPHORYLASE"/>
    <property type="match status" value="1"/>
</dbReference>
<organism evidence="7 8">
    <name type="scientific">Lachnospira hominis</name>
    <name type="common">ex Liu et al. 2021</name>
    <dbReference type="NCBI Taxonomy" id="2763051"/>
    <lineage>
        <taxon>Bacteria</taxon>
        <taxon>Bacillati</taxon>
        <taxon>Bacillota</taxon>
        <taxon>Clostridia</taxon>
        <taxon>Lachnospirales</taxon>
        <taxon>Lachnospiraceae</taxon>
        <taxon>Lachnospira</taxon>
    </lineage>
</organism>
<proteinExistence type="inferred from homology"/>
<gene>
    <name evidence="5 7" type="primary">deoD</name>
    <name evidence="7" type="ORF">H8S01_08870</name>
</gene>
<evidence type="ECO:0000256" key="1">
    <source>
        <dbReference type="ARBA" id="ARBA00010456"/>
    </source>
</evidence>
<feature type="binding site" description="in other chain" evidence="5">
    <location>
        <position position="21"/>
    </location>
    <ligand>
        <name>phosphate</name>
        <dbReference type="ChEBI" id="CHEBI:43474"/>
        <note>ligand shared between dimeric partners</note>
    </ligand>
</feature>
<dbReference type="Pfam" id="PF01048">
    <property type="entry name" value="PNP_UDP_1"/>
    <property type="match status" value="1"/>
</dbReference>
<feature type="binding site" description="in other chain" evidence="5">
    <location>
        <begin position="180"/>
        <end position="182"/>
    </location>
    <ligand>
        <name>a purine D-ribonucleoside</name>
        <dbReference type="ChEBI" id="CHEBI:142355"/>
        <note>ligand shared between dimeric partners</note>
    </ligand>
</feature>
<dbReference type="EC" id="2.4.2.1" evidence="5"/>
<comment type="subunit">
    <text evidence="5">Homohexamer; trimer of homodimers.</text>
</comment>
<feature type="binding site" evidence="5">
    <location>
        <position position="44"/>
    </location>
    <ligand>
        <name>phosphate</name>
        <dbReference type="ChEBI" id="CHEBI:43474"/>
        <note>ligand shared between dimeric partners</note>
    </ligand>
</feature>
<dbReference type="InterPro" id="IPR004402">
    <property type="entry name" value="DeoD-type"/>
</dbReference>
<dbReference type="InterPro" id="IPR000845">
    <property type="entry name" value="Nucleoside_phosphorylase_d"/>
</dbReference>
<dbReference type="NCBIfam" id="TIGR00107">
    <property type="entry name" value="deoD"/>
    <property type="match status" value="1"/>
</dbReference>
<dbReference type="PANTHER" id="PTHR43691:SF11">
    <property type="entry name" value="FI09636P-RELATED"/>
    <property type="match status" value="1"/>
</dbReference>
<feature type="binding site" evidence="5">
    <location>
        <position position="5"/>
    </location>
    <ligand>
        <name>a purine D-ribonucleoside</name>
        <dbReference type="ChEBI" id="CHEBI:142355"/>
        <note>ligand shared between dimeric partners</note>
    </ligand>
</feature>
<dbReference type="CDD" id="cd09006">
    <property type="entry name" value="PNP_EcPNPI-like"/>
    <property type="match status" value="1"/>
</dbReference>
<feature type="binding site" description="in other chain" evidence="5">
    <location>
        <position position="25"/>
    </location>
    <ligand>
        <name>phosphate</name>
        <dbReference type="ChEBI" id="CHEBI:43474"/>
        <note>ligand shared between dimeric partners</note>
    </ligand>
</feature>
<dbReference type="EMBL" id="JACOPD010000005">
    <property type="protein sequence ID" value="MBC5681071.1"/>
    <property type="molecule type" value="Genomic_DNA"/>
</dbReference>
<dbReference type="NCBIfam" id="NF004489">
    <property type="entry name" value="PRK05819.1"/>
    <property type="match status" value="1"/>
</dbReference>
<dbReference type="GO" id="GO:0004731">
    <property type="term" value="F:purine-nucleoside phosphorylase activity"/>
    <property type="evidence" value="ECO:0007669"/>
    <property type="project" value="UniProtKB-EC"/>
</dbReference>
<comment type="catalytic activity">
    <reaction evidence="4">
        <text>uridine + phosphate = alpha-D-ribose 1-phosphate + uracil</text>
        <dbReference type="Rhea" id="RHEA:24388"/>
        <dbReference type="ChEBI" id="CHEBI:16704"/>
        <dbReference type="ChEBI" id="CHEBI:17568"/>
        <dbReference type="ChEBI" id="CHEBI:43474"/>
        <dbReference type="ChEBI" id="CHEBI:57720"/>
        <dbReference type="EC" id="2.4.2.3"/>
    </reaction>
</comment>